<keyword evidence="3" id="KW-1185">Reference proteome</keyword>
<evidence type="ECO:0000256" key="1">
    <source>
        <dbReference type="SAM" id="Phobius"/>
    </source>
</evidence>
<dbReference type="EMBL" id="JAKMXF010000314">
    <property type="protein sequence ID" value="KAI6650112.1"/>
    <property type="molecule type" value="Genomic_DNA"/>
</dbReference>
<name>A0AAV7JMR9_9METZ</name>
<dbReference type="PANTHER" id="PTHR45913:SF22">
    <property type="entry name" value="SCAN BOX DOMAIN-CONTAINING PROTEIN"/>
    <property type="match status" value="1"/>
</dbReference>
<evidence type="ECO:0000313" key="3">
    <source>
        <dbReference type="Proteomes" id="UP001165289"/>
    </source>
</evidence>
<accession>A0AAV7JMR9</accession>
<dbReference type="PANTHER" id="PTHR45913">
    <property type="entry name" value="EPM2A-INTERACTING PROTEIN 1"/>
    <property type="match status" value="1"/>
</dbReference>
<comment type="caution">
    <text evidence="2">The sequence shown here is derived from an EMBL/GenBank/DDBJ whole genome shotgun (WGS) entry which is preliminary data.</text>
</comment>
<keyword evidence="1" id="KW-1133">Transmembrane helix</keyword>
<organism evidence="2 3">
    <name type="scientific">Oopsacas minuta</name>
    <dbReference type="NCBI Taxonomy" id="111878"/>
    <lineage>
        <taxon>Eukaryota</taxon>
        <taxon>Metazoa</taxon>
        <taxon>Porifera</taxon>
        <taxon>Hexactinellida</taxon>
        <taxon>Hexasterophora</taxon>
        <taxon>Lyssacinosida</taxon>
        <taxon>Leucopsacidae</taxon>
        <taxon>Oopsacas</taxon>
    </lineage>
</organism>
<reference evidence="2 3" key="1">
    <citation type="journal article" date="2023" name="BMC Biol.">
        <title>The compact genome of the sponge Oopsacas minuta (Hexactinellida) is lacking key metazoan core genes.</title>
        <authorList>
            <person name="Santini S."/>
            <person name="Schenkelaars Q."/>
            <person name="Jourda C."/>
            <person name="Duchesne M."/>
            <person name="Belahbib H."/>
            <person name="Rocher C."/>
            <person name="Selva M."/>
            <person name="Riesgo A."/>
            <person name="Vervoort M."/>
            <person name="Leys S.P."/>
            <person name="Kodjabachian L."/>
            <person name="Le Bivic A."/>
            <person name="Borchiellini C."/>
            <person name="Claverie J.M."/>
            <person name="Renard E."/>
        </authorList>
    </citation>
    <scope>NUCLEOTIDE SEQUENCE [LARGE SCALE GENOMIC DNA]</scope>
    <source>
        <strain evidence="2">SPO-2</strain>
    </source>
</reference>
<dbReference type="AlphaFoldDB" id="A0AAV7JMR9"/>
<evidence type="ECO:0000313" key="2">
    <source>
        <dbReference type="EMBL" id="KAI6650112.1"/>
    </source>
</evidence>
<keyword evidence="1" id="KW-0812">Transmembrane</keyword>
<proteinExistence type="predicted"/>
<keyword evidence="1" id="KW-0472">Membrane</keyword>
<gene>
    <name evidence="2" type="ORF">LOD99_6194</name>
</gene>
<sequence length="318" mass="37237">MLCARSGFVTKIKRKSLSVVGSYYAIHREALAARTLPVELMNSLNSIINIVNFIKGGTLNTRLFARLCHDIGVRRLSKGNMLERFYEIKDEVKRRISDRNTGPFSHHDEALKDKLLDDNFQQLIQTHLQVLRDEFCRNFPNIEEENSEWKLIRNPFFTDVEDVPMDIQEEFLDMKWDSSAKDDFNRLSEDEFWLKYLEIYHNVSLLALRVTIRFSSTYLFKAGFSTLVYIKNWYRNRMDVENGMRCALSETHPRIKRLVEKKQYILHIDGAVFTILTIITIIEIVVFFQFVSQKKCRRRDNSQIGQGGMGSKCSRTPG</sequence>
<protein>
    <submittedName>
        <fullName evidence="2">SCAN domain-containing protein 3</fullName>
    </submittedName>
</protein>
<dbReference type="Proteomes" id="UP001165289">
    <property type="component" value="Unassembled WGS sequence"/>
</dbReference>
<feature type="transmembrane region" description="Helical" evidence="1">
    <location>
        <begin position="264"/>
        <end position="291"/>
    </location>
</feature>